<evidence type="ECO:0000259" key="19">
    <source>
        <dbReference type="PROSITE" id="PS51194"/>
    </source>
</evidence>
<dbReference type="GO" id="GO:0003677">
    <property type="term" value="F:DNA binding"/>
    <property type="evidence" value="ECO:0007669"/>
    <property type="project" value="UniProtKB-KW"/>
</dbReference>
<keyword evidence="9" id="KW-0862">Zinc</keyword>
<protein>
    <recommendedName>
        <fullName evidence="16">DNA helicase RecQ</fullName>
        <ecNumber evidence="16">5.6.2.4</ecNumber>
    </recommendedName>
</protein>
<comment type="similarity">
    <text evidence="3">Belongs to the helicase family. RecQ subfamily.</text>
</comment>
<dbReference type="CDD" id="cd18794">
    <property type="entry name" value="SF2_C_RecQ"/>
    <property type="match status" value="1"/>
</dbReference>
<keyword evidence="12" id="KW-0233">DNA recombination</keyword>
<dbReference type="InterPro" id="IPR001650">
    <property type="entry name" value="Helicase_C-like"/>
</dbReference>
<dbReference type="InterPro" id="IPR029491">
    <property type="entry name" value="Helicase_HTH"/>
</dbReference>
<dbReference type="SUPFAM" id="SSF47819">
    <property type="entry name" value="HRDC-like"/>
    <property type="match status" value="1"/>
</dbReference>
<dbReference type="InterPro" id="IPR004589">
    <property type="entry name" value="DNA_helicase_ATP-dep_RecQ"/>
</dbReference>
<comment type="catalytic activity">
    <reaction evidence="15">
        <text>Couples ATP hydrolysis with the unwinding of duplex DNA by translocating in the 3'-5' direction.</text>
        <dbReference type="EC" id="5.6.2.4"/>
    </reaction>
</comment>
<gene>
    <name evidence="20" type="ORF">C7959_10744</name>
</gene>
<evidence type="ECO:0000256" key="13">
    <source>
        <dbReference type="ARBA" id="ARBA00023204"/>
    </source>
</evidence>
<dbReference type="InterPro" id="IPR036390">
    <property type="entry name" value="WH_DNA-bd_sf"/>
</dbReference>
<dbReference type="SMART" id="SM00956">
    <property type="entry name" value="RQC"/>
    <property type="match status" value="1"/>
</dbReference>
<dbReference type="Pfam" id="PF00570">
    <property type="entry name" value="HRDC"/>
    <property type="match status" value="1"/>
</dbReference>
<sequence length="704" mass="81088">MLNQAKNYLEEYFGYDSFRPGQERIIKNILKKENTLGIMPTGGGKSICFQIPALCFSGVTIVISPLISLMKDQIDSLNTLGIPSTFINSSLDWMEIEERIEMSRRGEYKLLYIAPERLNNDDFLWKLKAIDISAVAIDEAHCISSWGHDFRPSYRSIPKLINNLSNNPIITAFTATATTEVIKDISELLDISDQNTFISGFDRPNLTFTLIRGENKRDFIEEYLKVNQEDSGIIYAATRKEVENLTAFLKKKKFKVGQYHAGLSHQERKETQEKFIYDELKIIVATNAFGMGIDKSNVRYVIHHNMPKNLEAYYQEAGRAGRDGEPSECILLFNPADVRLPKFFIDQSKLAPKLKKHEYKKLQDIIDYCYTSKCLRSFILRYFGEEEIVESCDNCSNCNNDNEVIDITIEAQKILSCVYKTEQKVGVSTVADVLRGSKKKKILKSNFNQLSTYGIMDNYKIKEIKDLINILVAEGYIRITKSKYPVTKLTKKSIKVLNKEEKVYHKGRKEIKKINLRNELFDLLDELRTKVAKQEGLPPYIVFQDSTLREMSSKMPLTQKEMLKISGVNFSKFKQYGKEFLNEIQNYRKDSQLKSENTKTPSHIISYDLYQEGKKVKEISEIRDLAISTVKNHLLKSAEEGLEVEIESFVPKEYRELILAEIKESEDGKLKPIKDALPEEISYFQIKAMILVEKLKGNLIQKEQ</sequence>
<dbReference type="GO" id="GO:0046872">
    <property type="term" value="F:metal ion binding"/>
    <property type="evidence" value="ECO:0007669"/>
    <property type="project" value="UniProtKB-KW"/>
</dbReference>
<proteinExistence type="inferred from homology"/>
<name>A0A4R8H8U6_9FIRM</name>
<dbReference type="Pfam" id="PF09382">
    <property type="entry name" value="RQC"/>
    <property type="match status" value="1"/>
</dbReference>
<dbReference type="Pfam" id="PF00271">
    <property type="entry name" value="Helicase_C"/>
    <property type="match status" value="1"/>
</dbReference>
<evidence type="ECO:0000256" key="7">
    <source>
        <dbReference type="ARBA" id="ARBA00022801"/>
    </source>
</evidence>
<evidence type="ECO:0000313" key="21">
    <source>
        <dbReference type="Proteomes" id="UP000295832"/>
    </source>
</evidence>
<dbReference type="InterPro" id="IPR018982">
    <property type="entry name" value="RQC_domain"/>
</dbReference>
<keyword evidence="7" id="KW-0378">Hydrolase</keyword>
<dbReference type="Gene3D" id="1.10.10.10">
    <property type="entry name" value="Winged helix-like DNA-binding domain superfamily/Winged helix DNA-binding domain"/>
    <property type="match status" value="1"/>
</dbReference>
<evidence type="ECO:0000256" key="16">
    <source>
        <dbReference type="NCBIfam" id="TIGR01389"/>
    </source>
</evidence>
<feature type="domain" description="Helicase C-terminal" evidence="19">
    <location>
        <begin position="218"/>
        <end position="366"/>
    </location>
</feature>
<dbReference type="GO" id="GO:0030894">
    <property type="term" value="C:replisome"/>
    <property type="evidence" value="ECO:0007669"/>
    <property type="project" value="TreeGrafter"/>
</dbReference>
<dbReference type="InterPro" id="IPR002121">
    <property type="entry name" value="HRDC_dom"/>
</dbReference>
<dbReference type="NCBIfam" id="TIGR00614">
    <property type="entry name" value="recQ_fam"/>
    <property type="match status" value="1"/>
</dbReference>
<keyword evidence="6" id="KW-0227">DNA damage</keyword>
<keyword evidence="21" id="KW-1185">Reference proteome</keyword>
<evidence type="ECO:0000256" key="2">
    <source>
        <dbReference type="ARBA" id="ARBA00001947"/>
    </source>
</evidence>
<evidence type="ECO:0000259" key="17">
    <source>
        <dbReference type="PROSITE" id="PS50967"/>
    </source>
</evidence>
<dbReference type="GO" id="GO:0009378">
    <property type="term" value="F:four-way junction helicase activity"/>
    <property type="evidence" value="ECO:0007669"/>
    <property type="project" value="TreeGrafter"/>
</dbReference>
<dbReference type="Pfam" id="PF14493">
    <property type="entry name" value="HTH_40"/>
    <property type="match status" value="1"/>
</dbReference>
<keyword evidence="13" id="KW-0234">DNA repair</keyword>
<keyword evidence="5" id="KW-0547">Nucleotide-binding</keyword>
<evidence type="ECO:0000256" key="8">
    <source>
        <dbReference type="ARBA" id="ARBA00022806"/>
    </source>
</evidence>
<dbReference type="InterPro" id="IPR014001">
    <property type="entry name" value="Helicase_ATP-bd"/>
</dbReference>
<evidence type="ECO:0000256" key="9">
    <source>
        <dbReference type="ARBA" id="ARBA00022833"/>
    </source>
</evidence>
<evidence type="ECO:0000256" key="6">
    <source>
        <dbReference type="ARBA" id="ARBA00022763"/>
    </source>
</evidence>
<dbReference type="SUPFAM" id="SSF46785">
    <property type="entry name" value="Winged helix' DNA-binding domain"/>
    <property type="match status" value="1"/>
</dbReference>
<dbReference type="InterPro" id="IPR032284">
    <property type="entry name" value="RecQ_Zn-bd"/>
</dbReference>
<dbReference type="GO" id="GO:0006281">
    <property type="term" value="P:DNA repair"/>
    <property type="evidence" value="ECO:0007669"/>
    <property type="project" value="UniProtKB-KW"/>
</dbReference>
<organism evidence="20 21">
    <name type="scientific">Orenia marismortui</name>
    <dbReference type="NCBI Taxonomy" id="46469"/>
    <lineage>
        <taxon>Bacteria</taxon>
        <taxon>Bacillati</taxon>
        <taxon>Bacillota</taxon>
        <taxon>Clostridia</taxon>
        <taxon>Halanaerobiales</taxon>
        <taxon>Halobacteroidaceae</taxon>
        <taxon>Orenia</taxon>
    </lineage>
</organism>
<dbReference type="GO" id="GO:0043590">
    <property type="term" value="C:bacterial nucleoid"/>
    <property type="evidence" value="ECO:0007669"/>
    <property type="project" value="TreeGrafter"/>
</dbReference>
<dbReference type="Pfam" id="PF00270">
    <property type="entry name" value="DEAD"/>
    <property type="match status" value="1"/>
</dbReference>
<dbReference type="Gene3D" id="1.10.150.80">
    <property type="entry name" value="HRDC domain"/>
    <property type="match status" value="1"/>
</dbReference>
<feature type="domain" description="HRDC" evidence="17">
    <location>
        <begin position="514"/>
        <end position="594"/>
    </location>
</feature>
<dbReference type="SMART" id="SM00490">
    <property type="entry name" value="HELICc"/>
    <property type="match status" value="1"/>
</dbReference>
<dbReference type="AlphaFoldDB" id="A0A4R8H8U6"/>
<dbReference type="RefSeq" id="WP_134115803.1">
    <property type="nucleotide sequence ID" value="NZ_SOEG01000007.1"/>
</dbReference>
<evidence type="ECO:0000256" key="1">
    <source>
        <dbReference type="ARBA" id="ARBA00001946"/>
    </source>
</evidence>
<dbReference type="GO" id="GO:0006260">
    <property type="term" value="P:DNA replication"/>
    <property type="evidence" value="ECO:0007669"/>
    <property type="project" value="InterPro"/>
</dbReference>
<dbReference type="PROSITE" id="PS51194">
    <property type="entry name" value="HELICASE_CTER"/>
    <property type="match status" value="1"/>
</dbReference>
<keyword evidence="11" id="KW-0238">DNA-binding</keyword>
<evidence type="ECO:0000313" key="20">
    <source>
        <dbReference type="EMBL" id="TDX52336.1"/>
    </source>
</evidence>
<evidence type="ECO:0000256" key="15">
    <source>
        <dbReference type="ARBA" id="ARBA00034617"/>
    </source>
</evidence>
<reference evidence="20 21" key="1">
    <citation type="submission" date="2019-03" db="EMBL/GenBank/DDBJ databases">
        <title>Subsurface microbial communities from deep shales in Ohio and West Virginia, USA.</title>
        <authorList>
            <person name="Wrighton K."/>
        </authorList>
    </citation>
    <scope>NUCLEOTIDE SEQUENCE [LARGE SCALE GENOMIC DNA]</scope>
    <source>
        <strain evidence="20 21">MSL 6dP</strain>
    </source>
</reference>
<dbReference type="CDD" id="cd17920">
    <property type="entry name" value="DEXHc_RecQ"/>
    <property type="match status" value="1"/>
</dbReference>
<dbReference type="GO" id="GO:0006310">
    <property type="term" value="P:DNA recombination"/>
    <property type="evidence" value="ECO:0007669"/>
    <property type="project" value="UniProtKB-UniRule"/>
</dbReference>
<dbReference type="GO" id="GO:0005737">
    <property type="term" value="C:cytoplasm"/>
    <property type="evidence" value="ECO:0007669"/>
    <property type="project" value="TreeGrafter"/>
</dbReference>
<dbReference type="STRING" id="926561.GCA_000379025_01361"/>
<dbReference type="InterPro" id="IPR006293">
    <property type="entry name" value="DNA_helicase_ATP-dep_RecQ_bac"/>
</dbReference>
<dbReference type="PROSITE" id="PS51192">
    <property type="entry name" value="HELICASE_ATP_BIND_1"/>
    <property type="match status" value="1"/>
</dbReference>
<dbReference type="InterPro" id="IPR010997">
    <property type="entry name" value="HRDC-like_sf"/>
</dbReference>
<dbReference type="GO" id="GO:0043138">
    <property type="term" value="F:3'-5' DNA helicase activity"/>
    <property type="evidence" value="ECO:0007669"/>
    <property type="project" value="UniProtKB-EC"/>
</dbReference>
<dbReference type="Proteomes" id="UP000295832">
    <property type="component" value="Unassembled WGS sequence"/>
</dbReference>
<dbReference type="InterPro" id="IPR036388">
    <property type="entry name" value="WH-like_DNA-bd_sf"/>
</dbReference>
<keyword evidence="4" id="KW-0479">Metal-binding</keyword>
<evidence type="ECO:0000259" key="18">
    <source>
        <dbReference type="PROSITE" id="PS51192"/>
    </source>
</evidence>
<dbReference type="Gene3D" id="3.40.50.300">
    <property type="entry name" value="P-loop containing nucleotide triphosphate hydrolases"/>
    <property type="match status" value="2"/>
</dbReference>
<keyword evidence="14" id="KW-0413">Isomerase</keyword>
<dbReference type="EC" id="5.6.2.4" evidence="16"/>
<accession>A0A4R8H8U6</accession>
<dbReference type="EMBL" id="SOEG01000007">
    <property type="protein sequence ID" value="TDX52336.1"/>
    <property type="molecule type" value="Genomic_DNA"/>
</dbReference>
<dbReference type="InterPro" id="IPR027417">
    <property type="entry name" value="P-loop_NTPase"/>
</dbReference>
<dbReference type="GO" id="GO:0005524">
    <property type="term" value="F:ATP binding"/>
    <property type="evidence" value="ECO:0007669"/>
    <property type="project" value="UniProtKB-KW"/>
</dbReference>
<comment type="caution">
    <text evidence="20">The sequence shown here is derived from an EMBL/GenBank/DDBJ whole genome shotgun (WGS) entry which is preliminary data.</text>
</comment>
<evidence type="ECO:0000256" key="3">
    <source>
        <dbReference type="ARBA" id="ARBA00005446"/>
    </source>
</evidence>
<dbReference type="PANTHER" id="PTHR13710:SF105">
    <property type="entry name" value="ATP-DEPENDENT DNA HELICASE Q1"/>
    <property type="match status" value="1"/>
</dbReference>
<evidence type="ECO:0000256" key="11">
    <source>
        <dbReference type="ARBA" id="ARBA00023125"/>
    </source>
</evidence>
<evidence type="ECO:0000256" key="14">
    <source>
        <dbReference type="ARBA" id="ARBA00023235"/>
    </source>
</evidence>
<dbReference type="FunFam" id="3.40.50.300:FF:000296">
    <property type="entry name" value="ATP-dependent DNA helicase RecQ"/>
    <property type="match status" value="1"/>
</dbReference>
<dbReference type="PANTHER" id="PTHR13710">
    <property type="entry name" value="DNA HELICASE RECQ FAMILY MEMBER"/>
    <property type="match status" value="1"/>
</dbReference>
<dbReference type="NCBIfam" id="TIGR01389">
    <property type="entry name" value="recQ"/>
    <property type="match status" value="1"/>
</dbReference>
<dbReference type="InterPro" id="IPR011545">
    <property type="entry name" value="DEAD/DEAH_box_helicase_dom"/>
</dbReference>
<dbReference type="PROSITE" id="PS50967">
    <property type="entry name" value="HRDC"/>
    <property type="match status" value="1"/>
</dbReference>
<dbReference type="SMART" id="SM00487">
    <property type="entry name" value="DEXDc"/>
    <property type="match status" value="1"/>
</dbReference>
<evidence type="ECO:0000256" key="12">
    <source>
        <dbReference type="ARBA" id="ARBA00023172"/>
    </source>
</evidence>
<evidence type="ECO:0000256" key="5">
    <source>
        <dbReference type="ARBA" id="ARBA00022741"/>
    </source>
</evidence>
<evidence type="ECO:0000256" key="4">
    <source>
        <dbReference type="ARBA" id="ARBA00022723"/>
    </source>
</evidence>
<dbReference type="GO" id="GO:0009432">
    <property type="term" value="P:SOS response"/>
    <property type="evidence" value="ECO:0007669"/>
    <property type="project" value="UniProtKB-UniRule"/>
</dbReference>
<dbReference type="Pfam" id="PF16124">
    <property type="entry name" value="RecQ_Zn_bind"/>
    <property type="match status" value="1"/>
</dbReference>
<dbReference type="GO" id="GO:0016787">
    <property type="term" value="F:hydrolase activity"/>
    <property type="evidence" value="ECO:0007669"/>
    <property type="project" value="UniProtKB-KW"/>
</dbReference>
<evidence type="ECO:0000256" key="10">
    <source>
        <dbReference type="ARBA" id="ARBA00022840"/>
    </source>
</evidence>
<feature type="domain" description="Helicase ATP-binding" evidence="18">
    <location>
        <begin position="26"/>
        <end position="195"/>
    </location>
</feature>
<comment type="cofactor">
    <cofactor evidence="1">
        <name>Mg(2+)</name>
        <dbReference type="ChEBI" id="CHEBI:18420"/>
    </cofactor>
</comment>
<dbReference type="SMART" id="SM00341">
    <property type="entry name" value="HRDC"/>
    <property type="match status" value="1"/>
</dbReference>
<dbReference type="SUPFAM" id="SSF52540">
    <property type="entry name" value="P-loop containing nucleoside triphosphate hydrolases"/>
    <property type="match status" value="1"/>
</dbReference>
<keyword evidence="8 20" id="KW-0347">Helicase</keyword>
<comment type="cofactor">
    <cofactor evidence="2">
        <name>Zn(2+)</name>
        <dbReference type="ChEBI" id="CHEBI:29105"/>
    </cofactor>
</comment>
<dbReference type="InterPro" id="IPR044876">
    <property type="entry name" value="HRDC_dom_sf"/>
</dbReference>
<keyword evidence="10" id="KW-0067">ATP-binding</keyword>